<dbReference type="Pfam" id="PF05024">
    <property type="entry name" value="Gpi1"/>
    <property type="match status" value="2"/>
</dbReference>
<sequence>MFWPLYEQLNLLIFSVAKHSAVVSRMQHKWEGPLRMLRQILDTALGVTVWKALADVDFFSDHIFKGLAMMIVHLEQLIHSLTTYPAGLKLNAHLNAILSQFFVYHIYLWQSKYSLFRTGKLYCRLAILCITSIKSLWRVFRGKKYNPLRVRVDSVRLDTRQLFIATLFFIILLFLLPTILVYFFVFSPVILSTPFVKL</sequence>
<name>A0A183DZC7_9BILA</name>
<dbReference type="PANTHER" id="PTHR21329:SF3">
    <property type="entry name" value="PHOSPHATIDYLINOSITOL N-ACETYLGLUCOSAMINYLTRANSFERASE SUBUNIT Q"/>
    <property type="match status" value="1"/>
</dbReference>
<evidence type="ECO:0000313" key="4">
    <source>
        <dbReference type="WBParaSite" id="GPUH_0001408301-mRNA-1"/>
    </source>
</evidence>
<evidence type="ECO:0000256" key="1">
    <source>
        <dbReference type="SAM" id="Phobius"/>
    </source>
</evidence>
<gene>
    <name evidence="2" type="ORF">GPUH_LOCUS14068</name>
</gene>
<dbReference type="Proteomes" id="UP000271098">
    <property type="component" value="Unassembled WGS sequence"/>
</dbReference>
<dbReference type="GO" id="GO:0005783">
    <property type="term" value="C:endoplasmic reticulum"/>
    <property type="evidence" value="ECO:0007669"/>
    <property type="project" value="TreeGrafter"/>
</dbReference>
<dbReference type="PANTHER" id="PTHR21329">
    <property type="entry name" value="PHOSPHATIDYLINOSITOL N-ACETYLGLUCOSAMINYLTRANSFERASE SUBUNIT Q-RELATED"/>
    <property type="match status" value="1"/>
</dbReference>
<evidence type="ECO:0000313" key="2">
    <source>
        <dbReference type="EMBL" id="VDN23507.1"/>
    </source>
</evidence>
<dbReference type="EMBL" id="UYRT01080854">
    <property type="protein sequence ID" value="VDN23507.1"/>
    <property type="molecule type" value="Genomic_DNA"/>
</dbReference>
<keyword evidence="1" id="KW-1133">Transmembrane helix</keyword>
<dbReference type="AlphaFoldDB" id="A0A183DZC7"/>
<dbReference type="GO" id="GO:0006506">
    <property type="term" value="P:GPI anchor biosynthetic process"/>
    <property type="evidence" value="ECO:0007669"/>
    <property type="project" value="InterPro"/>
</dbReference>
<protein>
    <submittedName>
        <fullName evidence="4">Pex2_Pex12 domain-containing protein</fullName>
    </submittedName>
</protein>
<reference evidence="2 3" key="2">
    <citation type="submission" date="2018-11" db="EMBL/GenBank/DDBJ databases">
        <authorList>
            <consortium name="Pathogen Informatics"/>
        </authorList>
    </citation>
    <scope>NUCLEOTIDE SEQUENCE [LARGE SCALE GENOMIC DNA]</scope>
</reference>
<dbReference type="InterPro" id="IPR007720">
    <property type="entry name" value="PigQ/GPI1"/>
</dbReference>
<keyword evidence="1" id="KW-0812">Transmembrane</keyword>
<feature type="transmembrane region" description="Helical" evidence="1">
    <location>
        <begin position="160"/>
        <end position="185"/>
    </location>
</feature>
<dbReference type="GO" id="GO:0016020">
    <property type="term" value="C:membrane"/>
    <property type="evidence" value="ECO:0007669"/>
    <property type="project" value="InterPro"/>
</dbReference>
<dbReference type="OrthoDB" id="70250at2759"/>
<keyword evidence="1" id="KW-0472">Membrane</keyword>
<keyword evidence="3" id="KW-1185">Reference proteome</keyword>
<evidence type="ECO:0000313" key="3">
    <source>
        <dbReference type="Proteomes" id="UP000271098"/>
    </source>
</evidence>
<organism evidence="4">
    <name type="scientific">Gongylonema pulchrum</name>
    <dbReference type="NCBI Taxonomy" id="637853"/>
    <lineage>
        <taxon>Eukaryota</taxon>
        <taxon>Metazoa</taxon>
        <taxon>Ecdysozoa</taxon>
        <taxon>Nematoda</taxon>
        <taxon>Chromadorea</taxon>
        <taxon>Rhabditida</taxon>
        <taxon>Spirurina</taxon>
        <taxon>Spiruromorpha</taxon>
        <taxon>Spiruroidea</taxon>
        <taxon>Gongylonematidae</taxon>
        <taxon>Gongylonema</taxon>
    </lineage>
</organism>
<dbReference type="WBParaSite" id="GPUH_0001408301-mRNA-1">
    <property type="protein sequence ID" value="GPUH_0001408301-mRNA-1"/>
    <property type="gene ID" value="GPUH_0001408301"/>
</dbReference>
<accession>A0A183DZC7</accession>
<proteinExistence type="predicted"/>
<reference evidence="4" key="1">
    <citation type="submission" date="2016-06" db="UniProtKB">
        <authorList>
            <consortium name="WormBaseParasite"/>
        </authorList>
    </citation>
    <scope>IDENTIFICATION</scope>
</reference>